<keyword evidence="2 9" id="KW-0645">Protease</keyword>
<keyword evidence="5 9" id="KW-0862">Zinc</keyword>
<comment type="caution">
    <text evidence="12">The sequence shown here is derived from an EMBL/GenBank/DDBJ whole genome shotgun (WGS) entry which is preliminary data.</text>
</comment>
<reference evidence="12 13" key="1">
    <citation type="journal article" date="2023" name="Sci. Data">
        <title>Genome assembly of the Korean intertidal mud-creeper Batillaria attramentaria.</title>
        <authorList>
            <person name="Patra A.K."/>
            <person name="Ho P.T."/>
            <person name="Jun S."/>
            <person name="Lee S.J."/>
            <person name="Kim Y."/>
            <person name="Won Y.J."/>
        </authorList>
    </citation>
    <scope>NUCLEOTIDE SEQUENCE [LARGE SCALE GENOMIC DNA]</scope>
    <source>
        <strain evidence="12">Wonlab-2016</strain>
    </source>
</reference>
<dbReference type="GO" id="GO:0006508">
    <property type="term" value="P:proteolysis"/>
    <property type="evidence" value="ECO:0007669"/>
    <property type="project" value="UniProtKB-KW"/>
</dbReference>
<dbReference type="AlphaFoldDB" id="A0ABD0K098"/>
<keyword evidence="3 9" id="KW-0479">Metal-binding</keyword>
<proteinExistence type="inferred from homology"/>
<dbReference type="InterPro" id="IPR024079">
    <property type="entry name" value="MetalloPept_cat_dom_sf"/>
</dbReference>
<evidence type="ECO:0000259" key="11">
    <source>
        <dbReference type="Pfam" id="PF19310"/>
    </source>
</evidence>
<dbReference type="EC" id="3.4.24.70" evidence="8"/>
<dbReference type="GO" id="GO:0046872">
    <property type="term" value="F:metal ion binding"/>
    <property type="evidence" value="ECO:0007669"/>
    <property type="project" value="UniProtKB-UniRule"/>
</dbReference>
<feature type="domain" description="Oligopeptidase A N-terminal" evidence="11">
    <location>
        <begin position="85"/>
        <end position="199"/>
    </location>
</feature>
<evidence type="ECO:0000256" key="4">
    <source>
        <dbReference type="ARBA" id="ARBA00022801"/>
    </source>
</evidence>
<keyword evidence="13" id="KW-1185">Reference proteome</keyword>
<dbReference type="Pfam" id="PF19310">
    <property type="entry name" value="TOP_N"/>
    <property type="match status" value="1"/>
</dbReference>
<evidence type="ECO:0000256" key="2">
    <source>
        <dbReference type="ARBA" id="ARBA00022670"/>
    </source>
</evidence>
<evidence type="ECO:0000256" key="8">
    <source>
        <dbReference type="ARBA" id="ARBA00026100"/>
    </source>
</evidence>
<evidence type="ECO:0000256" key="6">
    <source>
        <dbReference type="ARBA" id="ARBA00023049"/>
    </source>
</evidence>
<dbReference type="InterPro" id="IPR045090">
    <property type="entry name" value="Pept_M3A_M3B"/>
</dbReference>
<dbReference type="Gene3D" id="1.10.1370.10">
    <property type="entry name" value="Neurolysin, domain 3"/>
    <property type="match status" value="1"/>
</dbReference>
<dbReference type="Gene3D" id="3.40.390.10">
    <property type="entry name" value="Collagenase (Catalytic Domain)"/>
    <property type="match status" value="1"/>
</dbReference>
<dbReference type="Pfam" id="PF01432">
    <property type="entry name" value="Peptidase_M3"/>
    <property type="match status" value="1"/>
</dbReference>
<evidence type="ECO:0000259" key="10">
    <source>
        <dbReference type="Pfam" id="PF01432"/>
    </source>
</evidence>
<dbReference type="PANTHER" id="PTHR11804:SF83">
    <property type="entry name" value="LD37516P"/>
    <property type="match status" value="1"/>
</dbReference>
<organism evidence="12 13">
    <name type="scientific">Batillaria attramentaria</name>
    <dbReference type="NCBI Taxonomy" id="370345"/>
    <lineage>
        <taxon>Eukaryota</taxon>
        <taxon>Metazoa</taxon>
        <taxon>Spiralia</taxon>
        <taxon>Lophotrochozoa</taxon>
        <taxon>Mollusca</taxon>
        <taxon>Gastropoda</taxon>
        <taxon>Caenogastropoda</taxon>
        <taxon>Sorbeoconcha</taxon>
        <taxon>Cerithioidea</taxon>
        <taxon>Batillariidae</taxon>
        <taxon>Batillaria</taxon>
    </lineage>
</organism>
<dbReference type="EMBL" id="JACVVK020000281">
    <property type="protein sequence ID" value="KAK7480477.1"/>
    <property type="molecule type" value="Genomic_DNA"/>
</dbReference>
<dbReference type="InterPro" id="IPR001567">
    <property type="entry name" value="Pept_M3A_M3B_dom"/>
</dbReference>
<dbReference type="InterPro" id="IPR045666">
    <property type="entry name" value="OpdA_N"/>
</dbReference>
<dbReference type="SUPFAM" id="SSF55486">
    <property type="entry name" value="Metalloproteases ('zincins'), catalytic domain"/>
    <property type="match status" value="1"/>
</dbReference>
<comment type="catalytic activity">
    <reaction evidence="7">
        <text>Hydrolysis of oligopeptides, with broad specificity. Gly or Ala commonly occur as P1 or P1' residues, but more distant residues are also important, as is shown by the fact that Z-Gly-Pro-Gly-|-Gly-Pro-Ala is cleaved, but not Z-(Gly)(5).</text>
        <dbReference type="EC" id="3.4.24.70"/>
    </reaction>
</comment>
<keyword evidence="6 9" id="KW-0482">Metalloprotease</keyword>
<dbReference type="PANTHER" id="PTHR11804">
    <property type="entry name" value="PROTEASE M3 THIMET OLIGOPEPTIDASE-RELATED"/>
    <property type="match status" value="1"/>
</dbReference>
<dbReference type="InterPro" id="IPR034005">
    <property type="entry name" value="M3A_DCP"/>
</dbReference>
<protein>
    <recommendedName>
        <fullName evidence="8">oligopeptidase A</fullName>
        <ecNumber evidence="8">3.4.24.70</ecNumber>
    </recommendedName>
</protein>
<comment type="similarity">
    <text evidence="1 9">Belongs to the peptidase M3 family.</text>
</comment>
<dbReference type="GO" id="GO:0004222">
    <property type="term" value="F:metalloendopeptidase activity"/>
    <property type="evidence" value="ECO:0007669"/>
    <property type="project" value="UniProtKB-EC"/>
</dbReference>
<accession>A0ABD0K098</accession>
<evidence type="ECO:0000256" key="3">
    <source>
        <dbReference type="ARBA" id="ARBA00022723"/>
    </source>
</evidence>
<dbReference type="Proteomes" id="UP001519460">
    <property type="component" value="Unassembled WGS sequence"/>
</dbReference>
<dbReference type="Gene3D" id="1.10.1370.40">
    <property type="match status" value="1"/>
</dbReference>
<evidence type="ECO:0000256" key="5">
    <source>
        <dbReference type="ARBA" id="ARBA00022833"/>
    </source>
</evidence>
<comment type="cofactor">
    <cofactor evidence="9">
        <name>Zn(2+)</name>
        <dbReference type="ChEBI" id="CHEBI:29105"/>
    </cofactor>
    <text evidence="9">Binds 1 zinc ion.</text>
</comment>
<keyword evidence="4 9" id="KW-0378">Hydrolase</keyword>
<dbReference type="InterPro" id="IPR024077">
    <property type="entry name" value="Neurolysin/TOP_dom2"/>
</dbReference>
<evidence type="ECO:0000313" key="13">
    <source>
        <dbReference type="Proteomes" id="UP001519460"/>
    </source>
</evidence>
<gene>
    <name evidence="12" type="ORF">BaRGS_00028294</name>
</gene>
<evidence type="ECO:0000256" key="7">
    <source>
        <dbReference type="ARBA" id="ARBA00024603"/>
    </source>
</evidence>
<name>A0ABD0K098_9CAEN</name>
<dbReference type="CDD" id="cd06456">
    <property type="entry name" value="M3A_DCP"/>
    <property type="match status" value="1"/>
</dbReference>
<evidence type="ECO:0000256" key="1">
    <source>
        <dbReference type="ARBA" id="ARBA00006040"/>
    </source>
</evidence>
<sequence length="727" mass="83982">MAMRTLQGRQGVLCLLRFPWASSSQRVHARHASGAYYVLLPETPPDTSDDNAIMQFQSTPKFSAITAERCVTGCAKLAIQYETQLGNHIENLKDISKEKSFSEVFDPIEVVSVPLNTAWRTAKNLNYVAGSKRFREAFTRIHPQVERAKNERWISETLYYACKEVNANSANLTEFQQRLVALYLLEGRLNGIELQGAEKRRFIDTLKVLALERTNFRNRVMLCQGMFSHRIDNFSAVAEMPRNILAHMAEDSLNPSRGPWRLTLQQNIYIPFLENCTDRTLRWNAWNAYNNRASVTFNDRNLGNHKLIEELRQYRKDVAQLLGYENFAEMSMETKMAGNVENVLNMIETLKGRFKSVALEEITQLQEFARSEGFQDQLQVWDVAFWRKRHRQHLFKVDDDLVAEYFPLENVLKELFGLCNALFGITIKEATGEVEVWRDDVRYFKVFNEQGDEISSFFLDAYMRPADKLGGTWMEMGRERSELLSTSPYSYLILNLPRPVSPGSPSLMRFSDLLSLFHEFGHGLQQLLTMVPYSELAGQKNVEWDAVQVCARFMQHWLMEPTFLRKLSSHYSTGEKLPDDLLTLVLKSHKHLAAYDMMRQLYLSAFDMEIYISKNHWHEAMTRCWAEYMLLPLSQDDNHPCSFTHIFSDQYPAAYYAYKWSEMIGADIFAAFKEAGLEDPEKVRATGARLAETFLSLGGGVPASEVFRRFRGRDPSLEALEEHLEVK</sequence>
<feature type="domain" description="Peptidase M3A/M3B catalytic" evidence="10">
    <location>
        <begin position="273"/>
        <end position="725"/>
    </location>
</feature>
<evidence type="ECO:0000256" key="9">
    <source>
        <dbReference type="RuleBase" id="RU003435"/>
    </source>
</evidence>
<evidence type="ECO:0000313" key="12">
    <source>
        <dbReference type="EMBL" id="KAK7480477.1"/>
    </source>
</evidence>